<dbReference type="SUPFAM" id="SSF56601">
    <property type="entry name" value="beta-lactamase/transpeptidase-like"/>
    <property type="match status" value="1"/>
</dbReference>
<dbReference type="HOGENOM" id="CLU_031960_1_2_3"/>
<dbReference type="GO" id="GO:0030655">
    <property type="term" value="P:beta-lactam antibiotic catabolic process"/>
    <property type="evidence" value="ECO:0007669"/>
    <property type="project" value="InterPro"/>
</dbReference>
<evidence type="ECO:0000259" key="2">
    <source>
        <dbReference type="Pfam" id="PF13354"/>
    </source>
</evidence>
<keyword evidence="1" id="KW-0472">Membrane</keyword>
<dbReference type="InterPro" id="IPR000871">
    <property type="entry name" value="Beta-lactam_class-A"/>
</dbReference>
<proteinExistence type="predicted"/>
<dbReference type="Proteomes" id="UP000001420">
    <property type="component" value="Chromosome"/>
</dbReference>
<dbReference type="GO" id="GO:0046677">
    <property type="term" value="P:response to antibiotic"/>
    <property type="evidence" value="ECO:0007669"/>
    <property type="project" value="InterPro"/>
</dbReference>
<dbReference type="PATRIC" id="fig|167539.5.peg.1198"/>
<dbReference type="PANTHER" id="PTHR35333">
    <property type="entry name" value="BETA-LACTAMASE"/>
    <property type="match status" value="1"/>
</dbReference>
<organism evidence="3 4">
    <name type="scientific">Prochlorococcus marinus (strain SARG / CCMP1375 / SS120)</name>
    <dbReference type="NCBI Taxonomy" id="167539"/>
    <lineage>
        <taxon>Bacteria</taxon>
        <taxon>Bacillati</taxon>
        <taxon>Cyanobacteriota</taxon>
        <taxon>Cyanophyceae</taxon>
        <taxon>Synechococcales</taxon>
        <taxon>Prochlorococcaceae</taxon>
        <taxon>Prochlorococcus</taxon>
    </lineage>
</organism>
<dbReference type="Gene3D" id="3.40.710.10">
    <property type="entry name" value="DD-peptidase/beta-lactamase superfamily"/>
    <property type="match status" value="1"/>
</dbReference>
<name>Q7VBF0_PROMA</name>
<dbReference type="RefSeq" id="WP_011125297.1">
    <property type="nucleotide sequence ID" value="NC_005042.1"/>
</dbReference>
<dbReference type="eggNOG" id="COG2367">
    <property type="taxonomic scope" value="Bacteria"/>
</dbReference>
<dbReference type="AlphaFoldDB" id="Q7VBF0"/>
<dbReference type="InterPro" id="IPR045155">
    <property type="entry name" value="Beta-lactam_cat"/>
</dbReference>
<dbReference type="KEGG" id="pma:Pro_1145"/>
<reference evidence="3 4" key="1">
    <citation type="journal article" date="2003" name="Proc. Natl. Acad. Sci. U.S.A.">
        <title>Genome sequence of the cyanobacterium Prochlorococcus marinus SS120, a nearly minimal oxyphototrophic genome.</title>
        <authorList>
            <person name="Dufresne A."/>
            <person name="Salanoubat M."/>
            <person name="Partensky F."/>
            <person name="Artiguenave F."/>
            <person name="Axmann I.M."/>
            <person name="Barbe V."/>
            <person name="Duprat S."/>
            <person name="Galperin M.Y."/>
            <person name="Koonin E.V."/>
            <person name="Le Gall F."/>
            <person name="Makarova K.S."/>
            <person name="Ostrowski M."/>
            <person name="Oztas S."/>
            <person name="Robert C."/>
            <person name="Rogozin I.B."/>
            <person name="Scanlan D.J."/>
            <person name="Tandeau de Marsac N."/>
            <person name="Weissenbach J."/>
            <person name="Wincker P."/>
            <person name="Wolf Y.I."/>
            <person name="Hess W.R."/>
        </authorList>
    </citation>
    <scope>NUCLEOTIDE SEQUENCE [LARGE SCALE GENOMIC DNA]</scope>
    <source>
        <strain evidence="4">SARG / CCMP1375 / SS120</strain>
    </source>
</reference>
<dbReference type="EnsemblBacteria" id="AAQ00190">
    <property type="protein sequence ID" value="AAQ00190"/>
    <property type="gene ID" value="Pro_1145"/>
</dbReference>
<dbReference type="GO" id="GO:0008800">
    <property type="term" value="F:beta-lactamase activity"/>
    <property type="evidence" value="ECO:0007669"/>
    <property type="project" value="InterPro"/>
</dbReference>
<gene>
    <name evidence="3" type="primary">penP</name>
    <name evidence="3" type="ordered locus">Pro_1145</name>
</gene>
<feature type="transmembrane region" description="Helical" evidence="1">
    <location>
        <begin position="20"/>
        <end position="41"/>
    </location>
</feature>
<dbReference type="Pfam" id="PF13354">
    <property type="entry name" value="Beta-lactamase2"/>
    <property type="match status" value="1"/>
</dbReference>
<feature type="domain" description="Beta-lactamase class A catalytic" evidence="2">
    <location>
        <begin position="99"/>
        <end position="313"/>
    </location>
</feature>
<keyword evidence="4" id="KW-1185">Reference proteome</keyword>
<accession>Q7VBF0</accession>
<protein>
    <submittedName>
        <fullName evidence="3">Beta-lactamase class A</fullName>
    </submittedName>
</protein>
<dbReference type="EMBL" id="AE017126">
    <property type="protein sequence ID" value="AAQ00190.1"/>
    <property type="molecule type" value="Genomic_DNA"/>
</dbReference>
<evidence type="ECO:0000313" key="4">
    <source>
        <dbReference type="Proteomes" id="UP000001420"/>
    </source>
</evidence>
<keyword evidence="1" id="KW-0812">Transmembrane</keyword>
<keyword evidence="1" id="KW-1133">Transmembrane helix</keyword>
<dbReference type="InterPro" id="IPR012338">
    <property type="entry name" value="Beta-lactam/transpept-like"/>
</dbReference>
<dbReference type="STRING" id="167539.Pro_1145"/>
<sequence length="345" mass="38485">MRTNQKHRKVYRSNDIIRQIINLALIGIGFGVLLGSLLKIIPNNKISTKTFAKQNNEKEITLDSEFSHEIHTRISTLESKWKEIDTKNNALKASGYVLLEDGRYAELNSNQIAPAASTIKIPILLICLKMVGSGELKWNEKVTLTKDDVAEGSGWIRYQPLGKEFFIHEIATEMIRVSDNTATNLLIRKIGGINTINQRFNMIGLKATKINSLLPDLQGTNTTTTKELVKILELALKKNFLSIEARDLFRDVLSTSVSNKLIPDGVLEGLGKENGNSDYKLLIEGLRVFNKTGDIGTAYGDAALIQMPNNTNVFASFIVQGPFNDQRSPELIRKLTASMIRVIKD</sequence>
<dbReference type="OrthoDB" id="9775096at2"/>
<evidence type="ECO:0000313" key="3">
    <source>
        <dbReference type="EMBL" id="AAQ00190.1"/>
    </source>
</evidence>
<evidence type="ECO:0000256" key="1">
    <source>
        <dbReference type="SAM" id="Phobius"/>
    </source>
</evidence>
<dbReference type="PANTHER" id="PTHR35333:SF4">
    <property type="entry name" value="SLR0121 PROTEIN"/>
    <property type="match status" value="1"/>
</dbReference>